<feature type="region of interest" description="Disordered" evidence="10">
    <location>
        <begin position="176"/>
        <end position="198"/>
    </location>
</feature>
<dbReference type="GO" id="GO:0005829">
    <property type="term" value="C:cytosol"/>
    <property type="evidence" value="ECO:0007669"/>
    <property type="project" value="UniProtKB-SubCell"/>
</dbReference>
<feature type="compositionally biased region" description="Low complexity" evidence="10">
    <location>
        <begin position="176"/>
        <end position="195"/>
    </location>
</feature>
<dbReference type="InterPro" id="IPR051855">
    <property type="entry name" value="eIF2B_beta_subunit"/>
</dbReference>
<keyword evidence="3" id="KW-0963">Cytoplasm</keyword>
<keyword evidence="12" id="KW-1185">Reference proteome</keyword>
<dbReference type="AlphaFoldDB" id="A0A5C5FQS6"/>
<dbReference type="PANTHER" id="PTHR45859">
    <property type="entry name" value="TRANSLATION INITIATION FACTOR EIF-2B SUBUNIT BETA"/>
    <property type="match status" value="1"/>
</dbReference>
<dbReference type="PANTHER" id="PTHR45859:SF1">
    <property type="entry name" value="TRANSLATION INITIATION FACTOR EIF-2B SUBUNIT BETA"/>
    <property type="match status" value="1"/>
</dbReference>
<dbReference type="InterPro" id="IPR000649">
    <property type="entry name" value="IF-2B-related"/>
</dbReference>
<dbReference type="GO" id="GO:0005851">
    <property type="term" value="C:eukaryotic translation initiation factor 2B complex"/>
    <property type="evidence" value="ECO:0007669"/>
    <property type="project" value="TreeGrafter"/>
</dbReference>
<dbReference type="Gene3D" id="3.40.50.10470">
    <property type="entry name" value="Translation initiation factor eif-2b, domain 2"/>
    <property type="match status" value="1"/>
</dbReference>
<gene>
    <name evidence="11" type="ORF">DMC30DRAFT_448203</name>
</gene>
<evidence type="ECO:0000256" key="2">
    <source>
        <dbReference type="ARBA" id="ARBA00007251"/>
    </source>
</evidence>
<feature type="region of interest" description="Disordered" evidence="10">
    <location>
        <begin position="102"/>
        <end position="129"/>
    </location>
</feature>
<accession>A0A5C5FQS6</accession>
<dbReference type="GO" id="GO:0003743">
    <property type="term" value="F:translation initiation factor activity"/>
    <property type="evidence" value="ECO:0007669"/>
    <property type="project" value="UniProtKB-KW"/>
</dbReference>
<dbReference type="OrthoDB" id="269919at2759"/>
<comment type="similarity">
    <text evidence="2 9">Belongs to the eIF-2B alpha/beta/delta subunits family.</text>
</comment>
<comment type="caution">
    <text evidence="11">The sequence shown here is derived from an EMBL/GenBank/DDBJ whole genome shotgun (WGS) entry which is preliminary data.</text>
</comment>
<evidence type="ECO:0000313" key="12">
    <source>
        <dbReference type="Proteomes" id="UP000311382"/>
    </source>
</evidence>
<evidence type="ECO:0000313" key="11">
    <source>
        <dbReference type="EMBL" id="TNY19163.1"/>
    </source>
</evidence>
<proteinExistence type="inferred from homology"/>
<evidence type="ECO:0000256" key="8">
    <source>
        <dbReference type="ARBA" id="ARBA00046432"/>
    </source>
</evidence>
<protein>
    <recommendedName>
        <fullName evidence="6">Translation initiation factor eIF2B subunit beta</fullName>
    </recommendedName>
    <alternativeName>
        <fullName evidence="7">eIF2B GDP-GTP exchange factor subunit beta</fullName>
    </alternativeName>
</protein>
<dbReference type="EMBL" id="SOZI01000106">
    <property type="protein sequence ID" value="TNY19163.1"/>
    <property type="molecule type" value="Genomic_DNA"/>
</dbReference>
<dbReference type="Pfam" id="PF01008">
    <property type="entry name" value="IF-2B"/>
    <property type="match status" value="1"/>
</dbReference>
<evidence type="ECO:0000256" key="3">
    <source>
        <dbReference type="ARBA" id="ARBA00022490"/>
    </source>
</evidence>
<dbReference type="Proteomes" id="UP000311382">
    <property type="component" value="Unassembled WGS sequence"/>
</dbReference>
<dbReference type="InterPro" id="IPR042529">
    <property type="entry name" value="IF_2B-like_C"/>
</dbReference>
<reference evidence="11 12" key="1">
    <citation type="submission" date="2019-03" db="EMBL/GenBank/DDBJ databases">
        <title>Rhodosporidium diobovatum UCD-FST 08-225 genome sequencing, assembly, and annotation.</title>
        <authorList>
            <person name="Fakankun I.U."/>
            <person name="Fristensky B."/>
            <person name="Levin D.B."/>
        </authorList>
    </citation>
    <scope>NUCLEOTIDE SEQUENCE [LARGE SCALE GENOMIC DNA]</scope>
    <source>
        <strain evidence="11 12">UCD-FST 08-225</strain>
    </source>
</reference>
<comment type="subcellular location">
    <subcellularLocation>
        <location evidence="1">Cytoplasm</location>
        <location evidence="1">Cytosol</location>
    </subcellularLocation>
</comment>
<evidence type="ECO:0000256" key="9">
    <source>
        <dbReference type="RuleBase" id="RU003814"/>
    </source>
</evidence>
<evidence type="ECO:0000256" key="1">
    <source>
        <dbReference type="ARBA" id="ARBA00004514"/>
    </source>
</evidence>
<dbReference type="SUPFAM" id="SSF100950">
    <property type="entry name" value="NagB/RpiA/CoA transferase-like"/>
    <property type="match status" value="1"/>
</dbReference>
<evidence type="ECO:0000256" key="10">
    <source>
        <dbReference type="SAM" id="MobiDB-lite"/>
    </source>
</evidence>
<keyword evidence="4 11" id="KW-0396">Initiation factor</keyword>
<dbReference type="GO" id="GO:0005085">
    <property type="term" value="F:guanyl-nucleotide exchange factor activity"/>
    <property type="evidence" value="ECO:0007669"/>
    <property type="project" value="TreeGrafter"/>
</dbReference>
<dbReference type="STRING" id="5288.A0A5C5FQS6"/>
<name>A0A5C5FQS6_9BASI</name>
<sequence length="459" mass="49610">MPMLTSDVSKHGIHRRIDALAIRLRRRQLIGSREVALEVIRLFREVVASAKFSSFEQLVAHLDEVGKSLQEAGPKELVVTNMTRRICMLIREEYQTALANHLDEAPSPSGSRTPTVPPETPSLNRDLGASYYPEHDLGARAPGAALGSFFDLLGHKPAADGAPGASAASFGFNSAATTPASSAPASPAQSPSSSQILQRPNPLLSTYSSFDTSAVPREQEFSRRSFYLKPVFIEAIQELMDEVETTYRSVGEQATDHIHSGEFILTVGHSKTVEAFLKNAARKRKFTVIVAETAPSFSGRAHAVALSAAGIPTILIPDSNIFALLPRCSKVLLGPHVILADGSLLSVTGSLPLCLAANRMRVPVVVVGGMFKFSPVYLGEEADWGMRDLGSPEVVLPSTEECVMRPLEVLGEEDTDETEVLNPYYDVVPADLVSLYISNLGGHPSSLLYRLLNDMYGAQ</sequence>
<comment type="subunit">
    <text evidence="8">Component of the translation initiation factor 2B (eIF2B) complex which is a heterodecamer of two sets of five different subunits: alpha, beta, gamma, delta and epsilon. Subunits alpha, beta and delta comprise a regulatory subcomplex and subunits epsilon and gamma comprise a catalytic subcomplex. Within the complex, the hexameric regulatory complex resides at the center, with the two heterodimeric catalytic subcomplexes bound on opposite sides.</text>
</comment>
<evidence type="ECO:0000256" key="4">
    <source>
        <dbReference type="ARBA" id="ARBA00022540"/>
    </source>
</evidence>
<evidence type="ECO:0000256" key="6">
    <source>
        <dbReference type="ARBA" id="ARBA00044122"/>
    </source>
</evidence>
<keyword evidence="5" id="KW-0648">Protein biosynthesis</keyword>
<evidence type="ECO:0000256" key="7">
    <source>
        <dbReference type="ARBA" id="ARBA00044228"/>
    </source>
</evidence>
<evidence type="ECO:0000256" key="5">
    <source>
        <dbReference type="ARBA" id="ARBA00022917"/>
    </source>
</evidence>
<organism evidence="11 12">
    <name type="scientific">Rhodotorula diobovata</name>
    <dbReference type="NCBI Taxonomy" id="5288"/>
    <lineage>
        <taxon>Eukaryota</taxon>
        <taxon>Fungi</taxon>
        <taxon>Dikarya</taxon>
        <taxon>Basidiomycota</taxon>
        <taxon>Pucciniomycotina</taxon>
        <taxon>Microbotryomycetes</taxon>
        <taxon>Sporidiobolales</taxon>
        <taxon>Sporidiobolaceae</taxon>
        <taxon>Rhodotorula</taxon>
    </lineage>
</organism>
<dbReference type="InterPro" id="IPR037171">
    <property type="entry name" value="NagB/RpiA_transferase-like"/>
</dbReference>